<dbReference type="GO" id="GO:0043138">
    <property type="term" value="F:3'-5' DNA helicase activity"/>
    <property type="evidence" value="ECO:0007669"/>
    <property type="project" value="UniProtKB-EC"/>
</dbReference>
<dbReference type="SUPFAM" id="SSF52540">
    <property type="entry name" value="P-loop containing nucleoside triphosphate hydrolases"/>
    <property type="match status" value="1"/>
</dbReference>
<feature type="domain" description="UvrD-like helicase C-terminal" evidence="13">
    <location>
        <begin position="291"/>
        <end position="568"/>
    </location>
</feature>
<dbReference type="InterPro" id="IPR013986">
    <property type="entry name" value="DExx_box_DNA_helicase_dom_sf"/>
</dbReference>
<sequence length="678" mass="78435">MDLARFLNTEQQKAVRALEGPVLVLAGAGSGKTRALTYRTARLIDNGVDPANILTLTFTNKAADDMKGKIVKLLGKERIKGMWLGTFHSICLRILRDNLARVNRSEGCLIYDTTDSVDIIEDIILEFGLDDLEYEAKIAYNIIQKAKMELIAPEFLIKEYARENKGSQHYYQVLSRIYQEYERVLLNNNSFDFNDLIKKTIELFSKYPEILREYQNRFKYVQVDEYQDVNHAQYQITSLLSEPEGNIFVVGDDWQGIYGFRGADIKNILEFEKDYPRAEIIKLEQNYRSTNNIISVSNQLISNNKQNKEKTAWTKEGDGAPIFLTRAKNPQVEAAYVARRINDLVNHYNYSYKDIAVLCRTNFQSHYIQQVFPRSHIPYQLIGGVSFFDRQEIRYFINYLRLLVNPEDGLALKRLFRIEADGVGDVLLSEINRYAREHKIQVADVLADPTRVKGIGEKKAANLIEFKLRVLDGIRGLRKMKMPFPRKALQLYELIDFENNVINELGNTAERLKYINFFMEDIHNYHKYNPGSTLYDYLLINELLGGQDELEEDNTDSVKVMTAHSAKGLEFPVVFIIAVEEDVFPHQKSLEEAAAGSNPYAVEEERRLLYVAMTRAEKILFMSFSQRKSGNNGEEKEVKPSRFLYELPVERMDLSSVDILRKSRRLQFKKDPTILKKN</sequence>
<comment type="similarity">
    <text evidence="1">Belongs to the helicase family. UvrD subfamily.</text>
</comment>
<proteinExistence type="inferred from homology"/>
<dbReference type="AlphaFoldDB" id="A0A8A7K505"/>
<dbReference type="RefSeq" id="WP_230868472.1">
    <property type="nucleotide sequence ID" value="NZ_CP046640.1"/>
</dbReference>
<evidence type="ECO:0000256" key="7">
    <source>
        <dbReference type="ARBA" id="ARBA00023235"/>
    </source>
</evidence>
<dbReference type="KEGG" id="ifn:GM661_01645"/>
<dbReference type="InterPro" id="IPR014016">
    <property type="entry name" value="UvrD-like_ATP-bd"/>
</dbReference>
<keyword evidence="2 11" id="KW-0547">Nucleotide-binding</keyword>
<evidence type="ECO:0000256" key="2">
    <source>
        <dbReference type="ARBA" id="ARBA00022741"/>
    </source>
</evidence>
<evidence type="ECO:0000313" key="15">
    <source>
        <dbReference type="Proteomes" id="UP000665020"/>
    </source>
</evidence>
<evidence type="ECO:0000256" key="4">
    <source>
        <dbReference type="ARBA" id="ARBA00022806"/>
    </source>
</evidence>
<dbReference type="InterPro" id="IPR000212">
    <property type="entry name" value="DNA_helicase_UvrD/REP"/>
</dbReference>
<dbReference type="PROSITE" id="PS51217">
    <property type="entry name" value="UVRD_HELICASE_CTER"/>
    <property type="match status" value="1"/>
</dbReference>
<keyword evidence="3 11" id="KW-0378">Hydrolase</keyword>
<dbReference type="Proteomes" id="UP000665020">
    <property type="component" value="Chromosome"/>
</dbReference>
<evidence type="ECO:0000256" key="3">
    <source>
        <dbReference type="ARBA" id="ARBA00022801"/>
    </source>
</evidence>
<dbReference type="GO" id="GO:0005524">
    <property type="term" value="F:ATP binding"/>
    <property type="evidence" value="ECO:0007669"/>
    <property type="project" value="UniProtKB-UniRule"/>
</dbReference>
<dbReference type="CDD" id="cd17932">
    <property type="entry name" value="DEXQc_UvrD"/>
    <property type="match status" value="1"/>
</dbReference>
<gene>
    <name evidence="14" type="ORF">GM661_01645</name>
</gene>
<keyword evidence="4 11" id="KW-0347">Helicase</keyword>
<dbReference type="GO" id="GO:0003677">
    <property type="term" value="F:DNA binding"/>
    <property type="evidence" value="ECO:0007669"/>
    <property type="project" value="UniProtKB-KW"/>
</dbReference>
<dbReference type="Gene3D" id="1.10.10.160">
    <property type="match status" value="1"/>
</dbReference>
<evidence type="ECO:0000313" key="14">
    <source>
        <dbReference type="EMBL" id="QTL96766.1"/>
    </source>
</evidence>
<evidence type="ECO:0000256" key="9">
    <source>
        <dbReference type="ARBA" id="ARBA00034808"/>
    </source>
</evidence>
<dbReference type="Gene3D" id="3.40.50.300">
    <property type="entry name" value="P-loop containing nucleotide triphosphate hydrolases"/>
    <property type="match status" value="2"/>
</dbReference>
<dbReference type="EMBL" id="CP046640">
    <property type="protein sequence ID" value="QTL96766.1"/>
    <property type="molecule type" value="Genomic_DNA"/>
</dbReference>
<dbReference type="InterPro" id="IPR027417">
    <property type="entry name" value="P-loop_NTPase"/>
</dbReference>
<dbReference type="CDD" id="cd18807">
    <property type="entry name" value="SF1_C_UvrD"/>
    <property type="match status" value="1"/>
</dbReference>
<organism evidence="14 15">
    <name type="scientific">Iocasia fonsfrigidae</name>
    <dbReference type="NCBI Taxonomy" id="2682810"/>
    <lineage>
        <taxon>Bacteria</taxon>
        <taxon>Bacillati</taxon>
        <taxon>Bacillota</taxon>
        <taxon>Clostridia</taxon>
        <taxon>Halanaerobiales</taxon>
        <taxon>Halanaerobiaceae</taxon>
        <taxon>Iocasia</taxon>
    </lineage>
</organism>
<evidence type="ECO:0000256" key="6">
    <source>
        <dbReference type="ARBA" id="ARBA00023125"/>
    </source>
</evidence>
<dbReference type="GO" id="GO:0005829">
    <property type="term" value="C:cytosol"/>
    <property type="evidence" value="ECO:0007669"/>
    <property type="project" value="TreeGrafter"/>
</dbReference>
<dbReference type="Gene3D" id="1.10.486.10">
    <property type="entry name" value="PCRA, domain 4"/>
    <property type="match status" value="1"/>
</dbReference>
<dbReference type="GO" id="GO:0016787">
    <property type="term" value="F:hydrolase activity"/>
    <property type="evidence" value="ECO:0007669"/>
    <property type="project" value="UniProtKB-UniRule"/>
</dbReference>
<dbReference type="Pfam" id="PF13361">
    <property type="entry name" value="UvrD_C"/>
    <property type="match status" value="1"/>
</dbReference>
<keyword evidence="6" id="KW-0238">DNA-binding</keyword>
<name>A0A8A7K505_9FIRM</name>
<comment type="catalytic activity">
    <reaction evidence="10">
        <text>ATP + H2O = ADP + phosphate + H(+)</text>
        <dbReference type="Rhea" id="RHEA:13065"/>
        <dbReference type="ChEBI" id="CHEBI:15377"/>
        <dbReference type="ChEBI" id="CHEBI:15378"/>
        <dbReference type="ChEBI" id="CHEBI:30616"/>
        <dbReference type="ChEBI" id="CHEBI:43474"/>
        <dbReference type="ChEBI" id="CHEBI:456216"/>
        <dbReference type="EC" id="5.6.2.4"/>
    </reaction>
</comment>
<dbReference type="InterPro" id="IPR014017">
    <property type="entry name" value="DNA_helicase_UvrD-like_C"/>
</dbReference>
<comment type="catalytic activity">
    <reaction evidence="8">
        <text>Couples ATP hydrolysis with the unwinding of duplex DNA by translocating in the 3'-5' direction.</text>
        <dbReference type="EC" id="5.6.2.4"/>
    </reaction>
</comment>
<dbReference type="Pfam" id="PF00580">
    <property type="entry name" value="UvrD-helicase"/>
    <property type="match status" value="1"/>
</dbReference>
<dbReference type="PANTHER" id="PTHR11070">
    <property type="entry name" value="UVRD / RECB / PCRA DNA HELICASE FAMILY MEMBER"/>
    <property type="match status" value="1"/>
</dbReference>
<evidence type="ECO:0000256" key="1">
    <source>
        <dbReference type="ARBA" id="ARBA00009922"/>
    </source>
</evidence>
<evidence type="ECO:0000256" key="10">
    <source>
        <dbReference type="ARBA" id="ARBA00048988"/>
    </source>
</evidence>
<protein>
    <recommendedName>
        <fullName evidence="9">DNA 3'-5' helicase</fullName>
        <ecNumber evidence="9">5.6.2.4</ecNumber>
    </recommendedName>
</protein>
<dbReference type="GO" id="GO:0000725">
    <property type="term" value="P:recombinational repair"/>
    <property type="evidence" value="ECO:0007669"/>
    <property type="project" value="TreeGrafter"/>
</dbReference>
<evidence type="ECO:0000259" key="12">
    <source>
        <dbReference type="PROSITE" id="PS51198"/>
    </source>
</evidence>
<evidence type="ECO:0000256" key="8">
    <source>
        <dbReference type="ARBA" id="ARBA00034617"/>
    </source>
</evidence>
<keyword evidence="15" id="KW-1185">Reference proteome</keyword>
<evidence type="ECO:0000259" key="13">
    <source>
        <dbReference type="PROSITE" id="PS51217"/>
    </source>
</evidence>
<keyword evidence="5 11" id="KW-0067">ATP-binding</keyword>
<dbReference type="EC" id="5.6.2.4" evidence="9"/>
<feature type="domain" description="UvrD-like helicase ATP-binding" evidence="12">
    <location>
        <begin position="5"/>
        <end position="290"/>
    </location>
</feature>
<feature type="binding site" evidence="11">
    <location>
        <begin position="26"/>
        <end position="33"/>
    </location>
    <ligand>
        <name>ATP</name>
        <dbReference type="ChEBI" id="CHEBI:30616"/>
    </ligand>
</feature>
<dbReference type="PROSITE" id="PS51198">
    <property type="entry name" value="UVRD_HELICASE_ATP_BIND"/>
    <property type="match status" value="1"/>
</dbReference>
<evidence type="ECO:0000256" key="11">
    <source>
        <dbReference type="PROSITE-ProRule" id="PRU00560"/>
    </source>
</evidence>
<accession>A0A8A7K505</accession>
<keyword evidence="7" id="KW-0413">Isomerase</keyword>
<evidence type="ECO:0000256" key="5">
    <source>
        <dbReference type="ARBA" id="ARBA00022840"/>
    </source>
</evidence>
<dbReference type="PANTHER" id="PTHR11070:SF2">
    <property type="entry name" value="ATP-DEPENDENT DNA HELICASE SRS2"/>
    <property type="match status" value="1"/>
</dbReference>
<dbReference type="GO" id="GO:0033202">
    <property type="term" value="C:DNA helicase complex"/>
    <property type="evidence" value="ECO:0007669"/>
    <property type="project" value="TreeGrafter"/>
</dbReference>
<reference evidence="14" key="1">
    <citation type="submission" date="2019-12" db="EMBL/GenBank/DDBJ databases">
        <authorList>
            <person name="zhang j."/>
            <person name="sun C.M."/>
        </authorList>
    </citation>
    <scope>NUCLEOTIDE SEQUENCE</scope>
    <source>
        <strain evidence="14">NS-1</strain>
    </source>
</reference>